<dbReference type="Proteomes" id="UP001327560">
    <property type="component" value="Chromosome 5"/>
</dbReference>
<organism evidence="1 2">
    <name type="scientific">Canna indica</name>
    <name type="common">Indian-shot</name>
    <dbReference type="NCBI Taxonomy" id="4628"/>
    <lineage>
        <taxon>Eukaryota</taxon>
        <taxon>Viridiplantae</taxon>
        <taxon>Streptophyta</taxon>
        <taxon>Embryophyta</taxon>
        <taxon>Tracheophyta</taxon>
        <taxon>Spermatophyta</taxon>
        <taxon>Magnoliopsida</taxon>
        <taxon>Liliopsida</taxon>
        <taxon>Zingiberales</taxon>
        <taxon>Cannaceae</taxon>
        <taxon>Canna</taxon>
    </lineage>
</organism>
<dbReference type="AlphaFoldDB" id="A0AAQ3KF52"/>
<proteinExistence type="predicted"/>
<protein>
    <submittedName>
        <fullName evidence="1">Uncharacterized protein</fullName>
    </submittedName>
</protein>
<gene>
    <name evidence="1" type="ORF">Cni_G16445</name>
</gene>
<evidence type="ECO:0000313" key="2">
    <source>
        <dbReference type="Proteomes" id="UP001327560"/>
    </source>
</evidence>
<reference evidence="1 2" key="1">
    <citation type="submission" date="2023-10" db="EMBL/GenBank/DDBJ databases">
        <title>Chromosome-scale genome assembly provides insights into flower coloration mechanisms of Canna indica.</title>
        <authorList>
            <person name="Li C."/>
        </authorList>
    </citation>
    <scope>NUCLEOTIDE SEQUENCE [LARGE SCALE GENOMIC DNA]</scope>
    <source>
        <tissue evidence="1">Flower</tissue>
    </source>
</reference>
<keyword evidence="2" id="KW-1185">Reference proteome</keyword>
<dbReference type="EMBL" id="CP136894">
    <property type="protein sequence ID" value="WOL07698.1"/>
    <property type="molecule type" value="Genomic_DNA"/>
</dbReference>
<accession>A0AAQ3KF52</accession>
<name>A0AAQ3KF52_9LILI</name>
<evidence type="ECO:0000313" key="1">
    <source>
        <dbReference type="EMBL" id="WOL07698.1"/>
    </source>
</evidence>
<sequence>MTVRCRVRRLPKWSSTEIYGRGFSWVAIKTKGIGGTSGEAGKFIYTFSTWGIPTKGAENIPYQLDFELFDKINVDVDISRN</sequence>